<dbReference type="Pfam" id="PF08309">
    <property type="entry name" value="LVIVD"/>
    <property type="match status" value="1"/>
</dbReference>
<organism evidence="2 3">
    <name type="scientific">Ornithinimicrobium pekingense</name>
    <dbReference type="NCBI Taxonomy" id="384677"/>
    <lineage>
        <taxon>Bacteria</taxon>
        <taxon>Bacillati</taxon>
        <taxon>Actinomycetota</taxon>
        <taxon>Actinomycetes</taxon>
        <taxon>Micrococcales</taxon>
        <taxon>Ornithinimicrobiaceae</taxon>
        <taxon>Ornithinimicrobium</taxon>
    </lineage>
</organism>
<keyword evidence="1" id="KW-0732">Signal</keyword>
<comment type="caution">
    <text evidence="2">The sequence shown here is derived from an EMBL/GenBank/DDBJ whole genome shotgun (WGS) entry which is preliminary data.</text>
</comment>
<dbReference type="PROSITE" id="PS51318">
    <property type="entry name" value="TAT"/>
    <property type="match status" value="1"/>
</dbReference>
<proteinExistence type="predicted"/>
<accession>A0ABQ2F3G1</accession>
<sequence length="478" mass="51022">MTKRPQRRGRRTGLALLGAAALTLTSASTGLALPGQGEATAENAAAATLEPGEISKSDNITYLANLPKPAVFEGEFGSDMAFQDDLAFVGNYNGFWVVDIADPADPEIITEVYCPGGQGDISVEGDLLFLAVDYARTDNTCESESSSTANPDAWEGVRVFDISDVRNPQYVAGVRTDCGSHTQTLVPSKNKKNIYVYVSSYSPSASNPNCQPPHDSISIIDVPVADPGAAAVVAKPNLFAEDGGGNPEGTGSRQTTGCHDITAYPNRNIAAGACMGDGIILDIKDPVNPKVVERVRDTENFAFWHSATFNQDATKVVFTDELGGGGAATCVDSVPDTKGANAIYDLDRRGNLSFQSYYKIPRTQSTTENCVAHNGSLIPVKGSDIMVQAWYQGGLSVHDFTDSANPEEFAHFERGPLEPAALGGAWSSYYYNGHIYSSDITEGLDVLRIDDPRTDPAAKVRMNTLNPQTQPRYVGNGN</sequence>
<evidence type="ECO:0000313" key="2">
    <source>
        <dbReference type="EMBL" id="GGK55931.1"/>
    </source>
</evidence>
<dbReference type="InterPro" id="IPR013211">
    <property type="entry name" value="LVIVD"/>
</dbReference>
<evidence type="ECO:0008006" key="4">
    <source>
        <dbReference type="Google" id="ProtNLM"/>
    </source>
</evidence>
<name>A0ABQ2F3G1_9MICO</name>
<dbReference type="EMBL" id="BMLB01000001">
    <property type="protein sequence ID" value="GGK55931.1"/>
    <property type="molecule type" value="Genomic_DNA"/>
</dbReference>
<evidence type="ECO:0000256" key="1">
    <source>
        <dbReference type="SAM" id="SignalP"/>
    </source>
</evidence>
<dbReference type="InterPro" id="IPR006311">
    <property type="entry name" value="TAT_signal"/>
</dbReference>
<dbReference type="Proteomes" id="UP000662111">
    <property type="component" value="Unassembled WGS sequence"/>
</dbReference>
<dbReference type="RefSeq" id="WP_022921184.1">
    <property type="nucleotide sequence ID" value="NZ_BMLB01000001.1"/>
</dbReference>
<evidence type="ECO:0000313" key="3">
    <source>
        <dbReference type="Proteomes" id="UP000662111"/>
    </source>
</evidence>
<gene>
    <name evidence="2" type="ORF">GCM10011509_00350</name>
</gene>
<protein>
    <recommendedName>
        <fullName evidence="4">LVIVD repeat-containing protein</fullName>
    </recommendedName>
</protein>
<reference evidence="3" key="1">
    <citation type="journal article" date="2019" name="Int. J. Syst. Evol. Microbiol.">
        <title>The Global Catalogue of Microorganisms (GCM) 10K type strain sequencing project: providing services to taxonomists for standard genome sequencing and annotation.</title>
        <authorList>
            <consortium name="The Broad Institute Genomics Platform"/>
            <consortium name="The Broad Institute Genome Sequencing Center for Infectious Disease"/>
            <person name="Wu L."/>
            <person name="Ma J."/>
        </authorList>
    </citation>
    <scope>NUCLEOTIDE SEQUENCE [LARGE SCALE GENOMIC DNA]</scope>
    <source>
        <strain evidence="3">CGMCC 1.5362</strain>
    </source>
</reference>
<feature type="chain" id="PRO_5047045170" description="LVIVD repeat-containing protein" evidence="1">
    <location>
        <begin position="33"/>
        <end position="478"/>
    </location>
</feature>
<feature type="signal peptide" evidence="1">
    <location>
        <begin position="1"/>
        <end position="32"/>
    </location>
</feature>
<keyword evidence="3" id="KW-1185">Reference proteome</keyword>
<dbReference type="SUPFAM" id="SSF101908">
    <property type="entry name" value="Putative isomerase YbhE"/>
    <property type="match status" value="1"/>
</dbReference>